<proteinExistence type="predicted"/>
<organism evidence="2 3">
    <name type="scientific">Eleginops maclovinus</name>
    <name type="common">Patagonian blennie</name>
    <name type="synonym">Eleginus maclovinus</name>
    <dbReference type="NCBI Taxonomy" id="56733"/>
    <lineage>
        <taxon>Eukaryota</taxon>
        <taxon>Metazoa</taxon>
        <taxon>Chordata</taxon>
        <taxon>Craniata</taxon>
        <taxon>Vertebrata</taxon>
        <taxon>Euteleostomi</taxon>
        <taxon>Actinopterygii</taxon>
        <taxon>Neopterygii</taxon>
        <taxon>Teleostei</taxon>
        <taxon>Neoteleostei</taxon>
        <taxon>Acanthomorphata</taxon>
        <taxon>Eupercaria</taxon>
        <taxon>Perciformes</taxon>
        <taxon>Notothenioidei</taxon>
        <taxon>Eleginopidae</taxon>
        <taxon>Eleginops</taxon>
    </lineage>
</organism>
<evidence type="ECO:0000256" key="1">
    <source>
        <dbReference type="SAM" id="MobiDB-lite"/>
    </source>
</evidence>
<dbReference type="EMBL" id="JAUZQC010000019">
    <property type="protein sequence ID" value="KAK5853991.1"/>
    <property type="molecule type" value="Genomic_DNA"/>
</dbReference>
<accession>A0AAN8A849</accession>
<dbReference type="AlphaFoldDB" id="A0AAN8A849"/>
<name>A0AAN8A849_ELEMC</name>
<comment type="caution">
    <text evidence="2">The sequence shown here is derived from an EMBL/GenBank/DDBJ whole genome shotgun (WGS) entry which is preliminary data.</text>
</comment>
<feature type="region of interest" description="Disordered" evidence="1">
    <location>
        <begin position="1"/>
        <end position="22"/>
    </location>
</feature>
<dbReference type="Proteomes" id="UP001346869">
    <property type="component" value="Unassembled WGS sequence"/>
</dbReference>
<gene>
    <name evidence="2" type="ORF">PBY51_015097</name>
</gene>
<evidence type="ECO:0000313" key="2">
    <source>
        <dbReference type="EMBL" id="KAK5853991.1"/>
    </source>
</evidence>
<evidence type="ECO:0000313" key="3">
    <source>
        <dbReference type="Proteomes" id="UP001346869"/>
    </source>
</evidence>
<protein>
    <submittedName>
        <fullName evidence="2">Uncharacterized protein</fullName>
    </submittedName>
</protein>
<sequence>MDNSSYCHMKDRVSRSPRAPSHSCTGSVVLSLGPRLLGSTQSSQRCGETGGGGGGVCACVFTPPHRSPQCLSQSWRVLLFECSPWRPCQWVLVPTSGLSGVRSP</sequence>
<keyword evidence="3" id="KW-1185">Reference proteome</keyword>
<reference evidence="2 3" key="1">
    <citation type="journal article" date="2023" name="Genes (Basel)">
        <title>Chromosome-Level Genome Assembly and Circadian Gene Repertoire of the Patagonia Blennie Eleginops maclovinus-The Closest Ancestral Proxy of Antarctic Cryonotothenioids.</title>
        <authorList>
            <person name="Cheng C.C."/>
            <person name="Rivera-Colon A.G."/>
            <person name="Minhas B.F."/>
            <person name="Wilson L."/>
            <person name="Rayamajhi N."/>
            <person name="Vargas-Chacoff L."/>
            <person name="Catchen J.M."/>
        </authorList>
    </citation>
    <scope>NUCLEOTIDE SEQUENCE [LARGE SCALE GENOMIC DNA]</scope>
    <source>
        <strain evidence="2">JMC-PN-2008</strain>
    </source>
</reference>
<reference evidence="2 3" key="2">
    <citation type="journal article" date="2023" name="Mol. Biol. Evol.">
        <title>Genomics of Secondarily Temperate Adaptation in the Only Non-Antarctic Icefish.</title>
        <authorList>
            <person name="Rivera-Colon A.G."/>
            <person name="Rayamajhi N."/>
            <person name="Minhas B.F."/>
            <person name="Madrigal G."/>
            <person name="Bilyk K.T."/>
            <person name="Yoon V."/>
            <person name="Hune M."/>
            <person name="Gregory S."/>
            <person name="Cheng C.H.C."/>
            <person name="Catchen J.M."/>
        </authorList>
    </citation>
    <scope>NUCLEOTIDE SEQUENCE [LARGE SCALE GENOMIC DNA]</scope>
    <source>
        <strain evidence="2">JMC-PN-2008</strain>
    </source>
</reference>